<accession>A0ABU6SDW8</accession>
<evidence type="ECO:0000313" key="1">
    <source>
        <dbReference type="EMBL" id="MED6134601.1"/>
    </source>
</evidence>
<evidence type="ECO:0008006" key="3">
    <source>
        <dbReference type="Google" id="ProtNLM"/>
    </source>
</evidence>
<keyword evidence="2" id="KW-1185">Reference proteome</keyword>
<reference evidence="1 2" key="1">
    <citation type="journal article" date="2023" name="Plants (Basel)">
        <title>Bridging the Gap: Combining Genomics and Transcriptomics Approaches to Understand Stylosanthes scabra, an Orphan Legume from the Brazilian Caatinga.</title>
        <authorList>
            <person name="Ferreira-Neto J.R.C."/>
            <person name="da Silva M.D."/>
            <person name="Binneck E."/>
            <person name="de Melo N.F."/>
            <person name="da Silva R.H."/>
            <person name="de Melo A.L.T.M."/>
            <person name="Pandolfi V."/>
            <person name="Bustamante F.O."/>
            <person name="Brasileiro-Vidal A.C."/>
            <person name="Benko-Iseppon A.M."/>
        </authorList>
    </citation>
    <scope>NUCLEOTIDE SEQUENCE [LARGE SCALE GENOMIC DNA]</scope>
    <source>
        <tissue evidence="1">Leaves</tissue>
    </source>
</reference>
<dbReference type="Proteomes" id="UP001341840">
    <property type="component" value="Unassembled WGS sequence"/>
</dbReference>
<name>A0ABU6SDW8_9FABA</name>
<protein>
    <recommendedName>
        <fullName evidence="3">S-protein homolog</fullName>
    </recommendedName>
</protein>
<gene>
    <name evidence="1" type="ORF">PIB30_038390</name>
</gene>
<proteinExistence type="predicted"/>
<dbReference type="EMBL" id="JASCZI010060613">
    <property type="protein sequence ID" value="MED6134601.1"/>
    <property type="molecule type" value="Genomic_DNA"/>
</dbReference>
<evidence type="ECO:0000313" key="2">
    <source>
        <dbReference type="Proteomes" id="UP001341840"/>
    </source>
</evidence>
<comment type="caution">
    <text evidence="1">The sequence shown here is derived from an EMBL/GenBank/DDBJ whole genome shotgun (WGS) entry which is preliminary data.</text>
</comment>
<sequence>MNIGFCSVKIHLHVCPQINPQVHDYFELSCHSRGGEKGNFTTYTHVRNKKKLWKSNLSSFMQWLVVYVVHLGDCKCSEKMDTCNFSFSLWFSFAYFFLVNEIQKSKVVNYSPTFLM</sequence>
<organism evidence="1 2">
    <name type="scientific">Stylosanthes scabra</name>
    <dbReference type="NCBI Taxonomy" id="79078"/>
    <lineage>
        <taxon>Eukaryota</taxon>
        <taxon>Viridiplantae</taxon>
        <taxon>Streptophyta</taxon>
        <taxon>Embryophyta</taxon>
        <taxon>Tracheophyta</taxon>
        <taxon>Spermatophyta</taxon>
        <taxon>Magnoliopsida</taxon>
        <taxon>eudicotyledons</taxon>
        <taxon>Gunneridae</taxon>
        <taxon>Pentapetalae</taxon>
        <taxon>rosids</taxon>
        <taxon>fabids</taxon>
        <taxon>Fabales</taxon>
        <taxon>Fabaceae</taxon>
        <taxon>Papilionoideae</taxon>
        <taxon>50 kb inversion clade</taxon>
        <taxon>dalbergioids sensu lato</taxon>
        <taxon>Dalbergieae</taxon>
        <taxon>Pterocarpus clade</taxon>
        <taxon>Stylosanthes</taxon>
    </lineage>
</organism>